<dbReference type="Pfam" id="PF12099">
    <property type="entry name" value="DUF3575"/>
    <property type="match status" value="1"/>
</dbReference>
<feature type="signal peptide" evidence="1">
    <location>
        <begin position="1"/>
        <end position="20"/>
    </location>
</feature>
<reference evidence="2 3" key="1">
    <citation type="journal article" date="2004" name="Int. J. Syst. Evol. Microbiol.">
        <title>Kaistella koreensis gen. nov., sp. nov., a novel member of the Chryseobacterium-Bergeyella-Riemerella branch.</title>
        <authorList>
            <person name="Kim M.K."/>
            <person name="Im W.T."/>
            <person name="Shin Y.K."/>
            <person name="Lim J.H."/>
            <person name="Kim S.H."/>
            <person name="Lee B.C."/>
            <person name="Park M.Y."/>
            <person name="Lee K.Y."/>
            <person name="Lee S.T."/>
        </authorList>
    </citation>
    <scope>NUCLEOTIDE SEQUENCE [LARGE SCALE GENOMIC DNA]</scope>
    <source>
        <strain evidence="2 3">CCUG 49689</strain>
    </source>
</reference>
<dbReference type="RefSeq" id="WP_048500110.1">
    <property type="nucleotide sequence ID" value="NZ_LFNG01000014.1"/>
</dbReference>
<protein>
    <recommendedName>
        <fullName evidence="4">DUF3575 domain-containing protein</fullName>
    </recommendedName>
</protein>
<dbReference type="STRING" id="1304281.ACM44_11070"/>
<dbReference type="EMBL" id="LFNG01000014">
    <property type="protein sequence ID" value="KMQ70693.1"/>
    <property type="molecule type" value="Genomic_DNA"/>
</dbReference>
<keyword evidence="1" id="KW-0732">Signal</keyword>
<comment type="caution">
    <text evidence="2">The sequence shown here is derived from an EMBL/GenBank/DDBJ whole genome shotgun (WGS) entry which is preliminary data.</text>
</comment>
<accession>A0A0J7IWM5</accession>
<dbReference type="Proteomes" id="UP000035900">
    <property type="component" value="Unassembled WGS sequence"/>
</dbReference>
<name>A0A0J7IWM5_9FLAO</name>
<evidence type="ECO:0000313" key="3">
    <source>
        <dbReference type="Proteomes" id="UP000035900"/>
    </source>
</evidence>
<evidence type="ECO:0008006" key="4">
    <source>
        <dbReference type="Google" id="ProtNLM"/>
    </source>
</evidence>
<evidence type="ECO:0000313" key="2">
    <source>
        <dbReference type="EMBL" id="KMQ70693.1"/>
    </source>
</evidence>
<sequence length="210" mass="24029">MKKIFLLLAFSAFAFLSAQTNDSVKTPKKLYVKANALFLPIGMLNAGIEHQLSEKWTLQEEIFISPWESFAGVPAQIYMGGIEARFYFNKAFKHFYLGANLHVAAFKMRKYNYWGDGDYQYGPEYPVYKLNDIYQSGFAIMGGATVGYQWQINENWNLDLFLGGGHSEGFYHGYVTSTGERYDVDYVDGANRSGEWIPYKGGLMISYRLR</sequence>
<organism evidence="2 3">
    <name type="scientific">Chryseobacterium koreense CCUG 49689</name>
    <dbReference type="NCBI Taxonomy" id="1304281"/>
    <lineage>
        <taxon>Bacteria</taxon>
        <taxon>Pseudomonadati</taxon>
        <taxon>Bacteroidota</taxon>
        <taxon>Flavobacteriia</taxon>
        <taxon>Flavobacteriales</taxon>
        <taxon>Weeksellaceae</taxon>
        <taxon>Chryseobacterium group</taxon>
        <taxon>Chryseobacterium</taxon>
    </lineage>
</organism>
<evidence type="ECO:0000256" key="1">
    <source>
        <dbReference type="SAM" id="SignalP"/>
    </source>
</evidence>
<dbReference type="InterPro" id="IPR021958">
    <property type="entry name" value="DUF3575"/>
</dbReference>
<feature type="chain" id="PRO_5005289292" description="DUF3575 domain-containing protein" evidence="1">
    <location>
        <begin position="21"/>
        <end position="210"/>
    </location>
</feature>
<keyword evidence="3" id="KW-1185">Reference proteome</keyword>
<proteinExistence type="predicted"/>
<dbReference type="PATRIC" id="fig|1304281.5.peg.2381"/>
<gene>
    <name evidence="2" type="ORF">ACM44_11070</name>
</gene>
<dbReference type="AlphaFoldDB" id="A0A0J7IWM5"/>